<accession>A0A162KG95</accession>
<gene>
    <name evidence="2" type="ORF">NOR_01154</name>
</gene>
<sequence>MQMRFLLPPRTDPIFFNFLPFPLVTLRLATPFWEVRATKNKAQEDGRGWNMYINHSGAITYTLARIAQPMVNRPHTLNKHINQPPPPLALPPIQQQQPSAHRRPPTPSRRTYDLAKPQCHAASRRKEPKIICRGRKEAESHSYSVDLARMPNARLPESKVYLPPWSQQGLMA</sequence>
<proteinExistence type="predicted"/>
<evidence type="ECO:0000313" key="3">
    <source>
        <dbReference type="Proteomes" id="UP000243498"/>
    </source>
</evidence>
<evidence type="ECO:0000313" key="2">
    <source>
        <dbReference type="EMBL" id="OAA50704.1"/>
    </source>
</evidence>
<feature type="region of interest" description="Disordered" evidence="1">
    <location>
        <begin position="76"/>
        <end position="130"/>
    </location>
</feature>
<dbReference type="AlphaFoldDB" id="A0A162KG95"/>
<dbReference type="EMBL" id="AZHC01000002">
    <property type="protein sequence ID" value="OAA50704.1"/>
    <property type="molecule type" value="Genomic_DNA"/>
</dbReference>
<reference evidence="2 3" key="1">
    <citation type="journal article" date="2016" name="Genome Biol. Evol.">
        <title>Divergent and convergent evolution of fungal pathogenicity.</title>
        <authorList>
            <person name="Shang Y."/>
            <person name="Xiao G."/>
            <person name="Zheng P."/>
            <person name="Cen K."/>
            <person name="Zhan S."/>
            <person name="Wang C."/>
        </authorList>
    </citation>
    <scope>NUCLEOTIDE SEQUENCE [LARGE SCALE GENOMIC DNA]</scope>
    <source>
        <strain evidence="2 3">RCEF 4871</strain>
    </source>
</reference>
<organism evidence="2 3">
    <name type="scientific">Metarhizium rileyi (strain RCEF 4871)</name>
    <name type="common">Nomuraea rileyi</name>
    <dbReference type="NCBI Taxonomy" id="1649241"/>
    <lineage>
        <taxon>Eukaryota</taxon>
        <taxon>Fungi</taxon>
        <taxon>Dikarya</taxon>
        <taxon>Ascomycota</taxon>
        <taxon>Pezizomycotina</taxon>
        <taxon>Sordariomycetes</taxon>
        <taxon>Hypocreomycetidae</taxon>
        <taxon>Hypocreales</taxon>
        <taxon>Clavicipitaceae</taxon>
        <taxon>Metarhizium</taxon>
    </lineage>
</organism>
<comment type="caution">
    <text evidence="2">The sequence shown here is derived from an EMBL/GenBank/DDBJ whole genome shotgun (WGS) entry which is preliminary data.</text>
</comment>
<keyword evidence="3" id="KW-1185">Reference proteome</keyword>
<evidence type="ECO:0000256" key="1">
    <source>
        <dbReference type="SAM" id="MobiDB-lite"/>
    </source>
</evidence>
<protein>
    <submittedName>
        <fullName evidence="2">Uncharacterized protein</fullName>
    </submittedName>
</protein>
<name>A0A162KG95_METRR</name>
<dbReference type="Proteomes" id="UP000243498">
    <property type="component" value="Unassembled WGS sequence"/>
</dbReference>